<proteinExistence type="predicted"/>
<accession>A0ABU5T6C6</accession>
<evidence type="ECO:0000259" key="5">
    <source>
        <dbReference type="PROSITE" id="PS50977"/>
    </source>
</evidence>
<name>A0ABU5T6C6_9MICC</name>
<dbReference type="InterPro" id="IPR036271">
    <property type="entry name" value="Tet_transcr_reg_TetR-rel_C_sf"/>
</dbReference>
<dbReference type="Gene3D" id="1.10.357.10">
    <property type="entry name" value="Tetracycline Repressor, domain 2"/>
    <property type="match status" value="1"/>
</dbReference>
<dbReference type="InterPro" id="IPR009057">
    <property type="entry name" value="Homeodomain-like_sf"/>
</dbReference>
<dbReference type="InterPro" id="IPR001647">
    <property type="entry name" value="HTH_TetR"/>
</dbReference>
<organism evidence="6 7">
    <name type="scientific">Sinomonas terricola</name>
    <dbReference type="NCBI Taxonomy" id="3110330"/>
    <lineage>
        <taxon>Bacteria</taxon>
        <taxon>Bacillati</taxon>
        <taxon>Actinomycetota</taxon>
        <taxon>Actinomycetes</taxon>
        <taxon>Micrococcales</taxon>
        <taxon>Micrococcaceae</taxon>
        <taxon>Sinomonas</taxon>
    </lineage>
</organism>
<dbReference type="EMBL" id="JAYGGQ010000007">
    <property type="protein sequence ID" value="MEA5455185.1"/>
    <property type="molecule type" value="Genomic_DNA"/>
</dbReference>
<keyword evidence="3" id="KW-0804">Transcription</keyword>
<dbReference type="PANTHER" id="PTHR47506:SF3">
    <property type="entry name" value="HTH-TYPE TRANSCRIPTIONAL REGULATOR LMRA"/>
    <property type="match status" value="1"/>
</dbReference>
<evidence type="ECO:0000313" key="6">
    <source>
        <dbReference type="EMBL" id="MEA5455185.1"/>
    </source>
</evidence>
<evidence type="ECO:0000256" key="1">
    <source>
        <dbReference type="ARBA" id="ARBA00023015"/>
    </source>
</evidence>
<evidence type="ECO:0000256" key="3">
    <source>
        <dbReference type="ARBA" id="ARBA00023163"/>
    </source>
</evidence>
<evidence type="ECO:0000256" key="4">
    <source>
        <dbReference type="PROSITE-ProRule" id="PRU00335"/>
    </source>
</evidence>
<gene>
    <name evidence="6" type="ORF">SPF06_10675</name>
</gene>
<dbReference type="Pfam" id="PF00440">
    <property type="entry name" value="TetR_N"/>
    <property type="match status" value="1"/>
</dbReference>
<dbReference type="PROSITE" id="PS50977">
    <property type="entry name" value="HTH_TETR_2"/>
    <property type="match status" value="1"/>
</dbReference>
<sequence length="196" mass="21097">MARTPSRQNMIDATARLLMERGYFGTGIHEVLEASGAPRGSMYYHFPGGKEQLAVEAVQQSGEHVRALLAQVFAETDDLGTAMERVVGFFAEQLRSSEYSHGCPVAPVVLVPDGLEELPGVVGGTFGGWHDVVAARLRETGVSEERAESVAWLALSALEGALLVSRARRDVTPLLRAGAEIAAQLRSLPRPDQETT</sequence>
<feature type="DNA-binding region" description="H-T-H motif" evidence="4">
    <location>
        <begin position="27"/>
        <end position="46"/>
    </location>
</feature>
<protein>
    <submittedName>
        <fullName evidence="6">TetR/AcrR family transcriptional regulator</fullName>
    </submittedName>
</protein>
<evidence type="ECO:0000256" key="2">
    <source>
        <dbReference type="ARBA" id="ARBA00023125"/>
    </source>
</evidence>
<dbReference type="InterPro" id="IPR054156">
    <property type="entry name" value="YxaF_TetR_C"/>
</dbReference>
<comment type="caution">
    <text evidence="6">The sequence shown here is derived from an EMBL/GenBank/DDBJ whole genome shotgun (WGS) entry which is preliminary data.</text>
</comment>
<dbReference type="Pfam" id="PF21993">
    <property type="entry name" value="TetR_C_13_2"/>
    <property type="match status" value="1"/>
</dbReference>
<keyword evidence="2 4" id="KW-0238">DNA-binding</keyword>
<dbReference type="Proteomes" id="UP001304769">
    <property type="component" value="Unassembled WGS sequence"/>
</dbReference>
<reference evidence="6 7" key="1">
    <citation type="submission" date="2023-12" db="EMBL/GenBank/DDBJ databases">
        <title>Sinomonas terricola sp. nov, isolated from litchi orchard soil in Guangdong, PR China.</title>
        <authorList>
            <person name="Jiaxin W."/>
            <person name="Yang Z."/>
            <person name="Honghui Z."/>
        </authorList>
    </citation>
    <scope>NUCLEOTIDE SEQUENCE [LARGE SCALE GENOMIC DNA]</scope>
    <source>
        <strain evidence="6 7">JGH33</strain>
    </source>
</reference>
<feature type="domain" description="HTH tetR-type" evidence="5">
    <location>
        <begin position="4"/>
        <end position="64"/>
    </location>
</feature>
<dbReference type="PANTHER" id="PTHR47506">
    <property type="entry name" value="TRANSCRIPTIONAL REGULATORY PROTEIN"/>
    <property type="match status" value="1"/>
</dbReference>
<dbReference type="RefSeq" id="WP_323279042.1">
    <property type="nucleotide sequence ID" value="NZ_JAYGGQ010000007.1"/>
</dbReference>
<dbReference type="SUPFAM" id="SSF46689">
    <property type="entry name" value="Homeodomain-like"/>
    <property type="match status" value="1"/>
</dbReference>
<keyword evidence="7" id="KW-1185">Reference proteome</keyword>
<evidence type="ECO:0000313" key="7">
    <source>
        <dbReference type="Proteomes" id="UP001304769"/>
    </source>
</evidence>
<dbReference type="SUPFAM" id="SSF48498">
    <property type="entry name" value="Tetracyclin repressor-like, C-terminal domain"/>
    <property type="match status" value="1"/>
</dbReference>
<dbReference type="PRINTS" id="PR00455">
    <property type="entry name" value="HTHTETR"/>
</dbReference>
<keyword evidence="1" id="KW-0805">Transcription regulation</keyword>